<gene>
    <name evidence="3" type="ORF">G5B36_21500</name>
    <name evidence="2" type="ORF">L0N08_13185</name>
</gene>
<feature type="transmembrane region" description="Helical" evidence="1">
    <location>
        <begin position="158"/>
        <end position="178"/>
    </location>
</feature>
<evidence type="ECO:0000313" key="5">
    <source>
        <dbReference type="Proteomes" id="UP001299608"/>
    </source>
</evidence>
<reference evidence="3" key="2">
    <citation type="submission" date="2020-02" db="EMBL/GenBank/DDBJ databases">
        <authorList>
            <person name="Littmann E."/>
            <person name="Sorbara M."/>
        </authorList>
    </citation>
    <scope>NUCLEOTIDE SEQUENCE</scope>
    <source>
        <strain evidence="3">MSK.1.17</strain>
    </source>
</reference>
<reference evidence="2" key="3">
    <citation type="submission" date="2022-01" db="EMBL/GenBank/DDBJ databases">
        <title>Collection of gut derived symbiotic bacterial strains cultured from healthy donors.</title>
        <authorList>
            <person name="Lin H."/>
            <person name="Kohout C."/>
            <person name="Waligurski E."/>
            <person name="Pamer E.G."/>
        </authorList>
    </citation>
    <scope>NUCLEOTIDE SEQUENCE</scope>
    <source>
        <strain evidence="2">DFI.6.55</strain>
    </source>
</reference>
<feature type="transmembrane region" description="Helical" evidence="1">
    <location>
        <begin position="244"/>
        <end position="264"/>
    </location>
</feature>
<feature type="transmembrane region" description="Helical" evidence="1">
    <location>
        <begin position="295"/>
        <end position="318"/>
    </location>
</feature>
<feature type="transmembrane region" description="Helical" evidence="1">
    <location>
        <begin position="92"/>
        <end position="114"/>
    </location>
</feature>
<feature type="transmembrane region" description="Helical" evidence="1">
    <location>
        <begin position="34"/>
        <end position="53"/>
    </location>
</feature>
<dbReference type="Proteomes" id="UP001299608">
    <property type="component" value="Unassembled WGS sequence"/>
</dbReference>
<feature type="transmembrane region" description="Helical" evidence="1">
    <location>
        <begin position="12"/>
        <end position="28"/>
    </location>
</feature>
<evidence type="ECO:0000313" key="3">
    <source>
        <dbReference type="EMBL" id="NSJ51264.1"/>
    </source>
</evidence>
<dbReference type="PANTHER" id="PTHR34289">
    <property type="entry name" value="PROTEIN, PUTATIVE (DUF819)-RELATED"/>
    <property type="match status" value="1"/>
</dbReference>
<keyword evidence="1" id="KW-0472">Membrane</keyword>
<feature type="transmembrane region" description="Helical" evidence="1">
    <location>
        <begin position="271"/>
        <end position="289"/>
    </location>
</feature>
<accession>A0AAW5C1E1</accession>
<sequence length="388" mass="41785">MQFPMFQTTDELLTVILVIVAFSLWVQRFRVFKYVGPALTVILIGLTLVNLRIVPGYQDVYGVVITYCVPMSISIYLLNINLKELAKLSGKALVALVCAVFSVCLVATAFGVVFGSRMFEGWKIAGMFVGTYTGGSANLTAIAVGLNAANETIAAANAADYVIGMPTLFLMFAAPALFQNVKFLKKFWPYHLSDEERIGDNEEPVLMAEQKWSIQDIACLLAVSVTVVTISTKLASFLPPDFASAGRILLISTISIAAAQIPAVGRLRGNLNLGLFFGLMYLTIIGFSVDLASFFGSTMTITLFCFCVIVGSIGLHLFLSRMFKVPYEYVILGITGAIADGTTASLVASSARWNRLVSVGLLMGVLGGVCGNYVGIMVAYLIRFIIGA</sequence>
<keyword evidence="1" id="KW-0812">Transmembrane</keyword>
<feature type="transmembrane region" description="Helical" evidence="1">
    <location>
        <begin position="330"/>
        <end position="351"/>
    </location>
</feature>
<dbReference type="RefSeq" id="WP_117563036.1">
    <property type="nucleotide sequence ID" value="NZ_BAABZL010000001.1"/>
</dbReference>
<name>A0AAW5C1E1_9FIRM</name>
<dbReference type="InterPro" id="IPR008537">
    <property type="entry name" value="DUF819"/>
</dbReference>
<dbReference type="AlphaFoldDB" id="A0AAW5C1E1"/>
<dbReference type="PANTHER" id="PTHR34289:SF8">
    <property type="entry name" value="DUF819 DOMAIN-CONTAINING PROTEIN"/>
    <property type="match status" value="1"/>
</dbReference>
<dbReference type="Pfam" id="PF05684">
    <property type="entry name" value="DUF819"/>
    <property type="match status" value="1"/>
</dbReference>
<proteinExistence type="predicted"/>
<reference evidence="3 4" key="1">
    <citation type="journal article" date="2020" name="Cell Host Microbe">
        <title>Functional and Genomic Variation between Human-Derived Isolates of Lachnospiraceae Reveals Inter- and Intra-Species Diversity.</title>
        <authorList>
            <person name="Sorbara M.T."/>
            <person name="Littmann E.R."/>
            <person name="Fontana E."/>
            <person name="Moody T.U."/>
            <person name="Kohout C.E."/>
            <person name="Gjonbalaj M."/>
            <person name="Eaton V."/>
            <person name="Seok R."/>
            <person name="Leiner I.M."/>
            <person name="Pamer E.G."/>
        </authorList>
    </citation>
    <scope>NUCLEOTIDE SEQUENCE [LARGE SCALE GENOMIC DNA]</scope>
    <source>
        <strain evidence="3 4">MSK.1.17</strain>
    </source>
</reference>
<dbReference type="EMBL" id="JAAITT010000037">
    <property type="protein sequence ID" value="NSJ51264.1"/>
    <property type="molecule type" value="Genomic_DNA"/>
</dbReference>
<feature type="transmembrane region" description="Helical" evidence="1">
    <location>
        <begin position="217"/>
        <end position="238"/>
    </location>
</feature>
<dbReference type="EMBL" id="JAKNGE010000015">
    <property type="protein sequence ID" value="MCG4746371.1"/>
    <property type="molecule type" value="Genomic_DNA"/>
</dbReference>
<dbReference type="Proteomes" id="UP000669239">
    <property type="component" value="Unassembled WGS sequence"/>
</dbReference>
<dbReference type="GeneID" id="97207736"/>
<protein>
    <submittedName>
        <fullName evidence="2">DUF819 family protein</fullName>
    </submittedName>
</protein>
<keyword evidence="4" id="KW-1185">Reference proteome</keyword>
<keyword evidence="1" id="KW-1133">Transmembrane helix</keyword>
<evidence type="ECO:0000256" key="1">
    <source>
        <dbReference type="SAM" id="Phobius"/>
    </source>
</evidence>
<feature type="transmembrane region" description="Helical" evidence="1">
    <location>
        <begin position="126"/>
        <end position="146"/>
    </location>
</feature>
<comment type="caution">
    <text evidence="2">The sequence shown here is derived from an EMBL/GenBank/DDBJ whole genome shotgun (WGS) entry which is preliminary data.</text>
</comment>
<feature type="transmembrane region" description="Helical" evidence="1">
    <location>
        <begin position="357"/>
        <end position="382"/>
    </location>
</feature>
<evidence type="ECO:0000313" key="2">
    <source>
        <dbReference type="EMBL" id="MCG4746371.1"/>
    </source>
</evidence>
<feature type="transmembrane region" description="Helical" evidence="1">
    <location>
        <begin position="60"/>
        <end position="80"/>
    </location>
</feature>
<organism evidence="2 5">
    <name type="scientific">Enterocloster aldenensis</name>
    <dbReference type="NCBI Taxonomy" id="358742"/>
    <lineage>
        <taxon>Bacteria</taxon>
        <taxon>Bacillati</taxon>
        <taxon>Bacillota</taxon>
        <taxon>Clostridia</taxon>
        <taxon>Lachnospirales</taxon>
        <taxon>Lachnospiraceae</taxon>
        <taxon>Enterocloster</taxon>
    </lineage>
</organism>
<evidence type="ECO:0000313" key="4">
    <source>
        <dbReference type="Proteomes" id="UP000669239"/>
    </source>
</evidence>